<gene>
    <name evidence="2" type="ORF">FOL47_008089</name>
</gene>
<dbReference type="Proteomes" id="UP000591131">
    <property type="component" value="Unassembled WGS sequence"/>
</dbReference>
<name>A0A7J6MVP5_PERCH</name>
<reference evidence="2 3" key="1">
    <citation type="submission" date="2020-04" db="EMBL/GenBank/DDBJ databases">
        <title>Perkinsus chesapeaki whole genome sequence.</title>
        <authorList>
            <person name="Bogema D.R."/>
        </authorList>
    </citation>
    <scope>NUCLEOTIDE SEQUENCE [LARGE SCALE GENOMIC DNA]</scope>
    <source>
        <strain evidence="2">ATCC PRA-425</strain>
    </source>
</reference>
<evidence type="ECO:0000313" key="3">
    <source>
        <dbReference type="Proteomes" id="UP000591131"/>
    </source>
</evidence>
<dbReference type="AlphaFoldDB" id="A0A7J6MVP5"/>
<comment type="caution">
    <text evidence="2">The sequence shown here is derived from an EMBL/GenBank/DDBJ whole genome shotgun (WGS) entry which is preliminary data.</text>
</comment>
<evidence type="ECO:0000256" key="1">
    <source>
        <dbReference type="SAM" id="SignalP"/>
    </source>
</evidence>
<proteinExistence type="predicted"/>
<feature type="chain" id="PRO_5029593545" evidence="1">
    <location>
        <begin position="19"/>
        <end position="144"/>
    </location>
</feature>
<keyword evidence="1" id="KW-0732">Signal</keyword>
<dbReference type="EMBL" id="JAAPAO010000050">
    <property type="protein sequence ID" value="KAF4675250.1"/>
    <property type="molecule type" value="Genomic_DNA"/>
</dbReference>
<organism evidence="2 3">
    <name type="scientific">Perkinsus chesapeaki</name>
    <name type="common">Clam parasite</name>
    <name type="synonym">Perkinsus andrewsi</name>
    <dbReference type="NCBI Taxonomy" id="330153"/>
    <lineage>
        <taxon>Eukaryota</taxon>
        <taxon>Sar</taxon>
        <taxon>Alveolata</taxon>
        <taxon>Perkinsozoa</taxon>
        <taxon>Perkinsea</taxon>
        <taxon>Perkinsida</taxon>
        <taxon>Perkinsidae</taxon>
        <taxon>Perkinsus</taxon>
    </lineage>
</organism>
<protein>
    <submittedName>
        <fullName evidence="2">Uncharacterized protein</fullName>
    </submittedName>
</protein>
<accession>A0A7J6MVP5</accession>
<feature type="signal peptide" evidence="1">
    <location>
        <begin position="1"/>
        <end position="18"/>
    </location>
</feature>
<evidence type="ECO:0000313" key="2">
    <source>
        <dbReference type="EMBL" id="KAF4675250.1"/>
    </source>
</evidence>
<sequence length="144" mass="15283">MYGIIGMISLVCILGTSGELRVQDIVNGSRYNPVWFRAPQGSCYEKPIGKCVYNKDAHELEGCQCAAPALVAYALTDDDDVDVVVCTVQCGGNPCPNAPKGTGSCNAVGSLSLCMINCKDDKDCPETAVCYNWGGPSSSCLYRP</sequence>
<keyword evidence="3" id="KW-1185">Reference proteome</keyword>